<dbReference type="AlphaFoldDB" id="A0A2G9HHB8"/>
<accession>A0A2G9HHB8</accession>
<keyword evidence="1" id="KW-0472">Membrane</keyword>
<keyword evidence="1" id="KW-1133">Transmembrane helix</keyword>
<feature type="signal peptide" evidence="2">
    <location>
        <begin position="1"/>
        <end position="30"/>
    </location>
</feature>
<evidence type="ECO:0000256" key="2">
    <source>
        <dbReference type="SAM" id="SignalP"/>
    </source>
</evidence>
<organism evidence="3 4">
    <name type="scientific">Handroanthus impetiginosus</name>
    <dbReference type="NCBI Taxonomy" id="429701"/>
    <lineage>
        <taxon>Eukaryota</taxon>
        <taxon>Viridiplantae</taxon>
        <taxon>Streptophyta</taxon>
        <taxon>Embryophyta</taxon>
        <taxon>Tracheophyta</taxon>
        <taxon>Spermatophyta</taxon>
        <taxon>Magnoliopsida</taxon>
        <taxon>eudicotyledons</taxon>
        <taxon>Gunneridae</taxon>
        <taxon>Pentapetalae</taxon>
        <taxon>asterids</taxon>
        <taxon>lamiids</taxon>
        <taxon>Lamiales</taxon>
        <taxon>Bignoniaceae</taxon>
        <taxon>Crescentiina</taxon>
        <taxon>Tabebuia alliance</taxon>
        <taxon>Handroanthus</taxon>
    </lineage>
</organism>
<keyword evidence="4" id="KW-1185">Reference proteome</keyword>
<evidence type="ECO:0000313" key="3">
    <source>
        <dbReference type="EMBL" id="PIN16904.1"/>
    </source>
</evidence>
<sequence length="101" mass="11450">MKCAHIPTDSERAFLLVCLFFDNFVLELTASAVDYPQHLLHFGSQPSLGTIASQTSFWTFVNILSIHHLMQTIYSYLLAIEQLLWRKQGGIKCNPSITHLA</sequence>
<evidence type="ECO:0000256" key="1">
    <source>
        <dbReference type="SAM" id="Phobius"/>
    </source>
</evidence>
<keyword evidence="2" id="KW-0732">Signal</keyword>
<dbReference type="EMBL" id="NKXS01001783">
    <property type="protein sequence ID" value="PIN16904.1"/>
    <property type="molecule type" value="Genomic_DNA"/>
</dbReference>
<comment type="caution">
    <text evidence="3">The sequence shown here is derived from an EMBL/GenBank/DDBJ whole genome shotgun (WGS) entry which is preliminary data.</text>
</comment>
<gene>
    <name evidence="3" type="ORF">CDL12_10451</name>
</gene>
<proteinExistence type="predicted"/>
<reference evidence="4" key="1">
    <citation type="journal article" date="2018" name="Gigascience">
        <title>Genome assembly of the Pink Ipe (Handroanthus impetiginosus, Bignoniaceae), a highly valued, ecologically keystone Neotropical timber forest tree.</title>
        <authorList>
            <person name="Silva-Junior O.B."/>
            <person name="Grattapaglia D."/>
            <person name="Novaes E."/>
            <person name="Collevatti R.G."/>
        </authorList>
    </citation>
    <scope>NUCLEOTIDE SEQUENCE [LARGE SCALE GENOMIC DNA]</scope>
    <source>
        <strain evidence="4">cv. UFG-1</strain>
    </source>
</reference>
<feature type="transmembrane region" description="Helical" evidence="1">
    <location>
        <begin position="56"/>
        <end position="79"/>
    </location>
</feature>
<feature type="chain" id="PRO_5013694953" evidence="2">
    <location>
        <begin position="31"/>
        <end position="101"/>
    </location>
</feature>
<evidence type="ECO:0000313" key="4">
    <source>
        <dbReference type="Proteomes" id="UP000231279"/>
    </source>
</evidence>
<name>A0A2G9HHB8_9LAMI</name>
<protein>
    <submittedName>
        <fullName evidence="3">Uncharacterized protein</fullName>
    </submittedName>
</protein>
<keyword evidence="1" id="KW-0812">Transmembrane</keyword>
<dbReference type="Proteomes" id="UP000231279">
    <property type="component" value="Unassembled WGS sequence"/>
</dbReference>